<dbReference type="EMBL" id="JAPUUL010000317">
    <property type="protein sequence ID" value="KAJ8131298.1"/>
    <property type="molecule type" value="Genomic_DNA"/>
</dbReference>
<accession>A0ACC2JUV9</accession>
<proteinExistence type="predicted"/>
<dbReference type="Proteomes" id="UP001153332">
    <property type="component" value="Unassembled WGS sequence"/>
</dbReference>
<gene>
    <name evidence="1" type="ORF">O1611_g2325</name>
</gene>
<comment type="caution">
    <text evidence="1">The sequence shown here is derived from an EMBL/GenBank/DDBJ whole genome shotgun (WGS) entry which is preliminary data.</text>
</comment>
<evidence type="ECO:0000313" key="2">
    <source>
        <dbReference type="Proteomes" id="UP001153332"/>
    </source>
</evidence>
<reference evidence="1" key="1">
    <citation type="submission" date="2022-12" db="EMBL/GenBank/DDBJ databases">
        <title>Genome Sequence of Lasiodiplodia mahajangana.</title>
        <authorList>
            <person name="Buettner E."/>
        </authorList>
    </citation>
    <scope>NUCLEOTIDE SEQUENCE</scope>
    <source>
        <strain evidence="1">VT137</strain>
    </source>
</reference>
<protein>
    <submittedName>
        <fullName evidence="1">Uncharacterized protein</fullName>
    </submittedName>
</protein>
<organism evidence="1 2">
    <name type="scientific">Lasiodiplodia mahajangana</name>
    <dbReference type="NCBI Taxonomy" id="1108764"/>
    <lineage>
        <taxon>Eukaryota</taxon>
        <taxon>Fungi</taxon>
        <taxon>Dikarya</taxon>
        <taxon>Ascomycota</taxon>
        <taxon>Pezizomycotina</taxon>
        <taxon>Dothideomycetes</taxon>
        <taxon>Dothideomycetes incertae sedis</taxon>
        <taxon>Botryosphaeriales</taxon>
        <taxon>Botryosphaeriaceae</taxon>
        <taxon>Lasiodiplodia</taxon>
    </lineage>
</organism>
<keyword evidence="2" id="KW-1185">Reference proteome</keyword>
<sequence>METNGEDESKEQPMTRNYRQRYRFNLAAAAAAAAAIFSTLLTTRELKWHEEKDRPPYAILSHRWGDTSEEVTFQEFKSTLDPNPLTPMDSILSKSGYKKILEFCKAADSLKYDWVWVDTCCIDKASSSQLSEAINSMYRWYQQSAVCIAYLETVETLDANTIDRNSEFRQSQWFTRGWTLQELIAPRNLLFYNKSWARIGDRSRLAHAIEDVCGVPHELFSSTKKPYEYSIAQRMSWAAKRVTTRREDRAYCLLGLFEINMPLIYGEADAAFQRLQKKIMKKSNDQTIFAWGFCLPDELVLSQKSPRLTSILADSPGQFEECGDIVPRHRHSRLVDHSYRLAKEGIHMVIGCEEDLESSDKSRFVAFLPLCTSETQKTGICIRLQAYNVLREPVPYSTLASRSVFPLPNGSPLTRVMVGRIAGCRPLTGLKLRRYWSYNLPEAFFAIDPPYSLDQTRKAEEMHTVTISPYGTVIIPDSNGLTFTPLSDESWGAQIIYRNGYFAINKFSDSHQVNSPFQAFFSCSLAGHGKALSDSSTLYMMIDNRPLVRVPKFDPLSLDTTWSCVNTRDP</sequence>
<evidence type="ECO:0000313" key="1">
    <source>
        <dbReference type="EMBL" id="KAJ8131298.1"/>
    </source>
</evidence>
<name>A0ACC2JUV9_9PEZI</name>